<reference evidence="6" key="2">
    <citation type="submission" date="2021-04" db="EMBL/GenBank/DDBJ databases">
        <authorList>
            <person name="Dong X."/>
        </authorList>
    </citation>
    <scope>NUCLEOTIDE SEQUENCE</scope>
    <source>
        <strain evidence="6">ZWT</strain>
    </source>
</reference>
<dbReference type="InterPro" id="IPR006059">
    <property type="entry name" value="SBP"/>
</dbReference>
<dbReference type="Pfam" id="PF13416">
    <property type="entry name" value="SBP_bac_8"/>
    <property type="match status" value="1"/>
</dbReference>
<organism evidence="6 7">
    <name type="scientific">Oceanirhabdus seepicola</name>
    <dbReference type="NCBI Taxonomy" id="2828781"/>
    <lineage>
        <taxon>Bacteria</taxon>
        <taxon>Bacillati</taxon>
        <taxon>Bacillota</taxon>
        <taxon>Clostridia</taxon>
        <taxon>Eubacteriales</taxon>
        <taxon>Clostridiaceae</taxon>
        <taxon>Oceanirhabdus</taxon>
    </lineage>
</organism>
<dbReference type="SUPFAM" id="SSF53850">
    <property type="entry name" value="Periplasmic binding protein-like II"/>
    <property type="match status" value="1"/>
</dbReference>
<evidence type="ECO:0000256" key="2">
    <source>
        <dbReference type="ARBA" id="ARBA00022729"/>
    </source>
</evidence>
<keyword evidence="5" id="KW-0449">Lipoprotein</keyword>
<evidence type="ECO:0000313" key="6">
    <source>
        <dbReference type="EMBL" id="MCM1990479.1"/>
    </source>
</evidence>
<evidence type="ECO:0000256" key="1">
    <source>
        <dbReference type="ARBA" id="ARBA00022475"/>
    </source>
</evidence>
<dbReference type="Proteomes" id="UP001056429">
    <property type="component" value="Unassembled WGS sequence"/>
</dbReference>
<evidence type="ECO:0000256" key="5">
    <source>
        <dbReference type="ARBA" id="ARBA00023288"/>
    </source>
</evidence>
<keyword evidence="2" id="KW-0732">Signal</keyword>
<comment type="caution">
    <text evidence="6">The sequence shown here is derived from an EMBL/GenBank/DDBJ whole genome shotgun (WGS) entry which is preliminary data.</text>
</comment>
<sequence>MKRVKYGLVIALISLLLFGCSKDKYEEEKIDLTIAIQTSDIYGNDVREKLIKMFNKKYEFYDITIKENINRDKLVKEINTGDIDIIFCSASDIRELQKEGLLTNLNNIYYKENLSDKTYSAINSYGRIENLFYGLPMYASTFEIFYNEDLIKQYNIDTTNDNIFSLLKKCKENDIQIPIFNGNDNVNNFLLSLLMSNYVYLNDFDLHKQEMINGYDKFKEFYDGGLLSSDMFTVGNRKHMNDLIDGKIPLLISNSSDIKGFTNKSISVWDNYKIEDYWISPPAFVDSLICFPTISKNEKVQKEFMRYFTSNEFHETMEAEGKISPDKSINKDLGGLNFYITKHLETSSQNSFIYNKFLKSAMEKDLVDLLEKTLSGKIEKEEMTKELDEILNKKVY</sequence>
<name>A0A9J6P1E0_9CLOT</name>
<dbReference type="PANTHER" id="PTHR43649:SF33">
    <property type="entry name" value="POLYGALACTURONAN_RHAMNOGALACTURONAN-BINDING PROTEIN YTCQ"/>
    <property type="match status" value="1"/>
</dbReference>
<dbReference type="PANTHER" id="PTHR43649">
    <property type="entry name" value="ARABINOSE-BINDING PROTEIN-RELATED"/>
    <property type="match status" value="1"/>
</dbReference>
<keyword evidence="4" id="KW-0564">Palmitate</keyword>
<evidence type="ECO:0000256" key="4">
    <source>
        <dbReference type="ARBA" id="ARBA00023139"/>
    </source>
</evidence>
<evidence type="ECO:0000256" key="3">
    <source>
        <dbReference type="ARBA" id="ARBA00023136"/>
    </source>
</evidence>
<evidence type="ECO:0000313" key="7">
    <source>
        <dbReference type="Proteomes" id="UP001056429"/>
    </source>
</evidence>
<gene>
    <name evidence="6" type="ORF">KDK92_12175</name>
</gene>
<reference evidence="6" key="1">
    <citation type="journal article" date="2021" name="mSystems">
        <title>Bacteria and Archaea Synergistically Convert Glycine Betaine to Biogenic Methane in the Formosa Cold Seep of the South China Sea.</title>
        <authorList>
            <person name="Li L."/>
            <person name="Zhang W."/>
            <person name="Zhang S."/>
            <person name="Song L."/>
            <person name="Sun Q."/>
            <person name="Zhang H."/>
            <person name="Xiang H."/>
            <person name="Dong X."/>
        </authorList>
    </citation>
    <scope>NUCLEOTIDE SEQUENCE</scope>
    <source>
        <strain evidence="6">ZWT</strain>
    </source>
</reference>
<accession>A0A9J6P1E0</accession>
<dbReference type="PROSITE" id="PS51257">
    <property type="entry name" value="PROKAR_LIPOPROTEIN"/>
    <property type="match status" value="1"/>
</dbReference>
<dbReference type="RefSeq" id="WP_250859511.1">
    <property type="nucleotide sequence ID" value="NZ_JAGSOJ010000002.1"/>
</dbReference>
<dbReference type="AlphaFoldDB" id="A0A9J6P1E0"/>
<keyword evidence="1" id="KW-1003">Cell membrane</keyword>
<dbReference type="EMBL" id="JAGSOJ010000002">
    <property type="protein sequence ID" value="MCM1990479.1"/>
    <property type="molecule type" value="Genomic_DNA"/>
</dbReference>
<proteinExistence type="predicted"/>
<dbReference type="Gene3D" id="3.40.190.10">
    <property type="entry name" value="Periplasmic binding protein-like II"/>
    <property type="match status" value="1"/>
</dbReference>
<keyword evidence="3" id="KW-0472">Membrane</keyword>
<dbReference type="InterPro" id="IPR050490">
    <property type="entry name" value="Bact_solute-bd_prot1"/>
</dbReference>
<protein>
    <submittedName>
        <fullName evidence="6">Carbohydrate ABC transporter substrate-binding protein</fullName>
    </submittedName>
</protein>
<keyword evidence="7" id="KW-1185">Reference proteome</keyword>